<dbReference type="Proteomes" id="UP000504612">
    <property type="component" value="Unplaced"/>
</dbReference>
<dbReference type="InterPro" id="IPR055406">
    <property type="entry name" value="HEAT_Maestro"/>
</dbReference>
<gene>
    <name evidence="3" type="primary">LOC113432193</name>
</gene>
<protein>
    <submittedName>
        <fullName evidence="3">Maestro heat-like repeat-containing protein family member 1</fullName>
    </submittedName>
</protein>
<feature type="non-terminal residue" evidence="3">
    <location>
        <position position="159"/>
    </location>
</feature>
<feature type="non-terminal residue" evidence="3">
    <location>
        <position position="1"/>
    </location>
</feature>
<sequence length="159" mass="18054">GLLSLQEEPNLRKASIFLFGNLAKFSSGSGEDAFFEQILYGLVTLLLHLQDPKPEVIKACKFALRACGPILGCAGLCEMFQKHLHEEWSLHYGEFMNDACKHLMQNFPEMLSRLVSINLFYFKSSWPDVRAAAPMFVGFLILHADREQSRQLDLDELMA</sequence>
<dbReference type="GO" id="GO:0005737">
    <property type="term" value="C:cytoplasm"/>
    <property type="evidence" value="ECO:0007669"/>
    <property type="project" value="TreeGrafter"/>
</dbReference>
<dbReference type="KEGG" id="nss:113432193"/>
<evidence type="ECO:0000259" key="1">
    <source>
        <dbReference type="Pfam" id="PF23227"/>
    </source>
</evidence>
<dbReference type="RefSeq" id="XP_026550164.1">
    <property type="nucleotide sequence ID" value="XM_026694379.1"/>
</dbReference>
<accession>A0A6J1WCD8</accession>
<dbReference type="GeneID" id="113432193"/>
<evidence type="ECO:0000313" key="2">
    <source>
        <dbReference type="Proteomes" id="UP000504612"/>
    </source>
</evidence>
<dbReference type="Pfam" id="PF23227">
    <property type="entry name" value="HEAT_MROH2B_C"/>
    <property type="match status" value="1"/>
</dbReference>
<dbReference type="PANTHER" id="PTHR23120:SF44">
    <property type="entry name" value="MAESTRO HEAT-LIKE REPEAT-CONTAINING PROTEIN FAMILY MEMBER 1"/>
    <property type="match status" value="1"/>
</dbReference>
<dbReference type="PANTHER" id="PTHR23120">
    <property type="entry name" value="MAESTRO-RELATED HEAT DOMAIN-CONTAINING"/>
    <property type="match status" value="1"/>
</dbReference>
<organism evidence="2 3">
    <name type="scientific">Notechis scutatus</name>
    <name type="common">mainland tiger snake</name>
    <dbReference type="NCBI Taxonomy" id="8663"/>
    <lineage>
        <taxon>Eukaryota</taxon>
        <taxon>Metazoa</taxon>
        <taxon>Chordata</taxon>
        <taxon>Craniata</taxon>
        <taxon>Vertebrata</taxon>
        <taxon>Euteleostomi</taxon>
        <taxon>Lepidosauria</taxon>
        <taxon>Squamata</taxon>
        <taxon>Bifurcata</taxon>
        <taxon>Unidentata</taxon>
        <taxon>Episquamata</taxon>
        <taxon>Toxicofera</taxon>
        <taxon>Serpentes</taxon>
        <taxon>Colubroidea</taxon>
        <taxon>Elapidae</taxon>
        <taxon>Hydrophiinae</taxon>
        <taxon>Notechis</taxon>
    </lineage>
</organism>
<evidence type="ECO:0000313" key="3">
    <source>
        <dbReference type="RefSeq" id="XP_026550164.1"/>
    </source>
</evidence>
<proteinExistence type="predicted"/>
<dbReference type="InterPro" id="IPR045206">
    <property type="entry name" value="Maestro_heat-like_prot"/>
</dbReference>
<dbReference type="SUPFAM" id="SSF48371">
    <property type="entry name" value="ARM repeat"/>
    <property type="match status" value="1"/>
</dbReference>
<feature type="domain" description="Maestro/Maestro-like HEAT-repeats" evidence="1">
    <location>
        <begin position="6"/>
        <end position="158"/>
    </location>
</feature>
<reference evidence="3" key="1">
    <citation type="submission" date="2025-08" db="UniProtKB">
        <authorList>
            <consortium name="RefSeq"/>
        </authorList>
    </citation>
    <scope>IDENTIFICATION</scope>
</reference>
<dbReference type="InterPro" id="IPR016024">
    <property type="entry name" value="ARM-type_fold"/>
</dbReference>
<keyword evidence="2" id="KW-1185">Reference proteome</keyword>
<dbReference type="AlphaFoldDB" id="A0A6J1WCD8"/>
<name>A0A6J1WCD8_9SAUR</name>